<accession>M3FJ03</accession>
<name>M3FJ03_9ACTN</name>
<dbReference type="GeneID" id="300414558"/>
<evidence type="ECO:0000313" key="1">
    <source>
        <dbReference type="EMBL" id="EMF52915.1"/>
    </source>
</evidence>
<dbReference type="Proteomes" id="UP000030760">
    <property type="component" value="Unassembled WGS sequence"/>
</dbReference>
<dbReference type="AlphaFoldDB" id="M3FJ03"/>
<gene>
    <name evidence="1" type="ORF">SBD_5991</name>
</gene>
<evidence type="ECO:0000313" key="2">
    <source>
        <dbReference type="Proteomes" id="UP000030760"/>
    </source>
</evidence>
<protein>
    <submittedName>
        <fullName evidence="1">Uncharacterized protein</fullName>
    </submittedName>
</protein>
<reference evidence="2" key="1">
    <citation type="journal article" date="2013" name="Genome Announc.">
        <title>Draft Genome Sequence of Streptomyces bottropensis ATCC 25435, a Bottromycin-Producing Actinomycete.</title>
        <authorList>
            <person name="Zhang H."/>
            <person name="Zhou W."/>
            <person name="Zhuang Y."/>
            <person name="Liang X."/>
            <person name="Liu T."/>
        </authorList>
    </citation>
    <scope>NUCLEOTIDE SEQUENCE [LARGE SCALE GENOMIC DNA]</scope>
    <source>
        <strain evidence="2">ATCC 25435</strain>
    </source>
</reference>
<proteinExistence type="predicted"/>
<dbReference type="Pfam" id="PF19981">
    <property type="entry name" value="DUF6417"/>
    <property type="match status" value="1"/>
</dbReference>
<sequence length="42" mass="4551">MHWPGAHDLLTLLLTVAQDDGPALSQADRLAREIAARIPSET</sequence>
<dbReference type="EMBL" id="KB405094">
    <property type="protein sequence ID" value="EMF52915.1"/>
    <property type="molecule type" value="Genomic_DNA"/>
</dbReference>
<organism evidence="1 2">
    <name type="scientific">Streptomyces bottropensis ATCC 25435</name>
    <dbReference type="NCBI Taxonomy" id="1054862"/>
    <lineage>
        <taxon>Bacteria</taxon>
        <taxon>Bacillati</taxon>
        <taxon>Actinomycetota</taxon>
        <taxon>Actinomycetes</taxon>
        <taxon>Kitasatosporales</taxon>
        <taxon>Streptomycetaceae</taxon>
        <taxon>Streptomyces</taxon>
    </lineage>
</organism>
<dbReference type="InterPro" id="IPR046302">
    <property type="entry name" value="DUF6417"/>
</dbReference>
<dbReference type="RefSeq" id="WP_005483476.1">
    <property type="nucleotide sequence ID" value="NZ_KB405094.1"/>
</dbReference>